<name>A0ABP1DG80_9APHY</name>
<organism evidence="1 2">
    <name type="scientific">Somion occarium</name>
    <dbReference type="NCBI Taxonomy" id="3059160"/>
    <lineage>
        <taxon>Eukaryota</taxon>
        <taxon>Fungi</taxon>
        <taxon>Dikarya</taxon>
        <taxon>Basidiomycota</taxon>
        <taxon>Agaricomycotina</taxon>
        <taxon>Agaricomycetes</taxon>
        <taxon>Polyporales</taxon>
        <taxon>Cerrenaceae</taxon>
        <taxon>Somion</taxon>
    </lineage>
</organism>
<dbReference type="EMBL" id="OZ037947">
    <property type="protein sequence ID" value="CAL1706831.1"/>
    <property type="molecule type" value="Genomic_DNA"/>
</dbReference>
<keyword evidence="2" id="KW-1185">Reference proteome</keyword>
<protein>
    <submittedName>
        <fullName evidence="1">Uncharacterized protein</fullName>
    </submittedName>
</protein>
<evidence type="ECO:0000313" key="2">
    <source>
        <dbReference type="Proteomes" id="UP001497453"/>
    </source>
</evidence>
<dbReference type="Proteomes" id="UP001497453">
    <property type="component" value="Chromosome 4"/>
</dbReference>
<proteinExistence type="predicted"/>
<accession>A0ABP1DG80</accession>
<gene>
    <name evidence="1" type="ORF">GFSPODELE1_LOCUS6062</name>
</gene>
<reference evidence="2" key="1">
    <citation type="submission" date="2024-04" db="EMBL/GenBank/DDBJ databases">
        <authorList>
            <person name="Shaw F."/>
            <person name="Minotto A."/>
        </authorList>
    </citation>
    <scope>NUCLEOTIDE SEQUENCE [LARGE SCALE GENOMIC DNA]</scope>
</reference>
<sequence>MRLHVQYIFNDGLLIDTAIEYLADWSKTPALFNPAHSCIILVYGSYSLGTIDVAALHIKLTRCFLDSSHGLLFTTKAYFFHSFELFRGSIRSGAHRNPESPLTTSVSFIRMAHFTRTAGFFAAATRFPCCAARTSSTNDTNTKSPQIPSADIHVFITPIFSNCPVTFVAPIVIYRSRRLVSVDDSNRQIFPRPKF</sequence>
<evidence type="ECO:0000313" key="1">
    <source>
        <dbReference type="EMBL" id="CAL1706831.1"/>
    </source>
</evidence>